<dbReference type="InterPro" id="IPR011333">
    <property type="entry name" value="SKP1/BTB/POZ_sf"/>
</dbReference>
<evidence type="ECO:0000256" key="1">
    <source>
        <dbReference type="ARBA" id="ARBA00009993"/>
    </source>
</evidence>
<dbReference type="SUPFAM" id="SSF81382">
    <property type="entry name" value="Skp1 dimerisation domain-like"/>
    <property type="match status" value="1"/>
</dbReference>
<proteinExistence type="inferred from homology"/>
<dbReference type="InterPro" id="IPR016073">
    <property type="entry name" value="Skp1_comp_POZ"/>
</dbReference>
<sequence length="147" mass="17087">MVKIVSKEGEIFKVNPEILKISTFLQVEIEDHEPKEKIFLPLIRKDVIKKIIQFCQHYQEDPLQDIEKPLRTNNIKELVPPWYGSFVDIKLEEIYELILAADYLCISPLNELCGAAIAALMKGKKNDFTQEEEQQIAEENKWAEEAI</sequence>
<organism evidence="5 6">
    <name type="scientific">Euplotes crassus</name>
    <dbReference type="NCBI Taxonomy" id="5936"/>
    <lineage>
        <taxon>Eukaryota</taxon>
        <taxon>Sar</taxon>
        <taxon>Alveolata</taxon>
        <taxon>Ciliophora</taxon>
        <taxon>Intramacronucleata</taxon>
        <taxon>Spirotrichea</taxon>
        <taxon>Hypotrichia</taxon>
        <taxon>Euplotida</taxon>
        <taxon>Euplotidae</taxon>
        <taxon>Moneuplotes</taxon>
    </lineage>
</organism>
<name>A0AAD2D7W7_EUPCR</name>
<dbReference type="Pfam" id="PF03931">
    <property type="entry name" value="Skp1_POZ"/>
    <property type="match status" value="1"/>
</dbReference>
<dbReference type="SMART" id="SM00512">
    <property type="entry name" value="Skp1"/>
    <property type="match status" value="1"/>
</dbReference>
<evidence type="ECO:0000256" key="3">
    <source>
        <dbReference type="PIRNR" id="PIRNR028729"/>
    </source>
</evidence>
<dbReference type="Proteomes" id="UP001295684">
    <property type="component" value="Unassembled WGS sequence"/>
</dbReference>
<keyword evidence="2 3" id="KW-0833">Ubl conjugation pathway</keyword>
<comment type="caution">
    <text evidence="5">The sequence shown here is derived from an EMBL/GenBank/DDBJ whole genome shotgun (WGS) entry which is preliminary data.</text>
</comment>
<dbReference type="EMBL" id="CAMPGE010025054">
    <property type="protein sequence ID" value="CAI2382851.1"/>
    <property type="molecule type" value="Genomic_DNA"/>
</dbReference>
<evidence type="ECO:0000313" key="6">
    <source>
        <dbReference type="Proteomes" id="UP001295684"/>
    </source>
</evidence>
<comment type="pathway">
    <text evidence="3">Protein modification; protein ubiquitination.</text>
</comment>
<dbReference type="InterPro" id="IPR016897">
    <property type="entry name" value="SKP1"/>
</dbReference>
<dbReference type="PANTHER" id="PTHR11165">
    <property type="entry name" value="SKP1"/>
    <property type="match status" value="1"/>
</dbReference>
<dbReference type="Gene3D" id="3.30.710.10">
    <property type="entry name" value="Potassium Channel Kv1.1, Chain A"/>
    <property type="match status" value="1"/>
</dbReference>
<dbReference type="GO" id="GO:0006511">
    <property type="term" value="P:ubiquitin-dependent protein catabolic process"/>
    <property type="evidence" value="ECO:0007669"/>
    <property type="project" value="InterPro"/>
</dbReference>
<protein>
    <recommendedName>
        <fullName evidence="4">SKP1 component POZ domain-containing protein</fullName>
    </recommendedName>
</protein>
<reference evidence="5" key="1">
    <citation type="submission" date="2023-07" db="EMBL/GenBank/DDBJ databases">
        <authorList>
            <consortium name="AG Swart"/>
            <person name="Singh M."/>
            <person name="Singh A."/>
            <person name="Seah K."/>
            <person name="Emmerich C."/>
        </authorList>
    </citation>
    <scope>NUCLEOTIDE SEQUENCE</scope>
    <source>
        <strain evidence="5">DP1</strain>
    </source>
</reference>
<dbReference type="InterPro" id="IPR001232">
    <property type="entry name" value="SKP1-like"/>
</dbReference>
<keyword evidence="6" id="KW-1185">Reference proteome</keyword>
<dbReference type="InterPro" id="IPR036296">
    <property type="entry name" value="SKP1-like_dim_sf"/>
</dbReference>
<evidence type="ECO:0000313" key="5">
    <source>
        <dbReference type="EMBL" id="CAI2382851.1"/>
    </source>
</evidence>
<feature type="domain" description="SKP1 component POZ" evidence="4">
    <location>
        <begin position="1"/>
        <end position="59"/>
    </location>
</feature>
<evidence type="ECO:0000256" key="2">
    <source>
        <dbReference type="ARBA" id="ARBA00022786"/>
    </source>
</evidence>
<comment type="similarity">
    <text evidence="1 3">Belongs to the SKP1 family.</text>
</comment>
<dbReference type="SUPFAM" id="SSF54695">
    <property type="entry name" value="POZ domain"/>
    <property type="match status" value="1"/>
</dbReference>
<accession>A0AAD2D7W7</accession>
<dbReference type="PIRSF" id="PIRSF028729">
    <property type="entry name" value="E3_ubiquit_lig_SCF_Skp"/>
    <property type="match status" value="1"/>
</dbReference>
<gene>
    <name evidence="5" type="ORF">ECRASSUSDP1_LOCUS24339</name>
</gene>
<evidence type="ECO:0000259" key="4">
    <source>
        <dbReference type="Pfam" id="PF03931"/>
    </source>
</evidence>
<dbReference type="AlphaFoldDB" id="A0AAD2D7W7"/>